<sequence length="513" mass="56919">MKLIFLIFSIFFVLSASPAFGGYQEMKAEIDTYEPPAYLLPQTRAPLAEPTEKPARETGSENEKQQMWEMKARWERALSANNDEPAFVRPAPRLLKHLKPATDNASVAIRSLGDGFSLEILEALTLLRNPGIRAAKRRVRAELESFTQVSDLDEVLRQYTAFTEGLMNGVGPMKGKDSVKMKFPFPGVTALKGQVVEQSVRAAREGLEIARREAVTGARKAYWNLLFIRKARQITSETVNLFRDLEAVADTRYRSGATSFQDVIKVSIRTKILEEDLITLREKQRNIEAGLRAILNLSPDAAIGHPANRKPGVSLPSLSKLWPLAREKRQELRKMRAMIGKMERMTEMAETMILPPFTLGFSVYEDEAVIQTGSAAMKPSFPVKTMASAGAGLPKKPWFGTRDAWLGQTRQSLAALREDLKKAEAATDNMVRNAWFALDKAIREAALYRNTVVGLSRSALDVSTRGYESGSVSFADVISSYADWLNVSLALARKQSDIGVSKAELAQVAGISF</sequence>
<keyword evidence="4" id="KW-1134">Transmembrane beta strand</keyword>
<dbReference type="GO" id="GO:1990281">
    <property type="term" value="C:efflux pump complex"/>
    <property type="evidence" value="ECO:0007669"/>
    <property type="project" value="TreeGrafter"/>
</dbReference>
<evidence type="ECO:0000313" key="11">
    <source>
        <dbReference type="EMBL" id="GBC60333.1"/>
    </source>
</evidence>
<feature type="compositionally biased region" description="Basic and acidic residues" evidence="9">
    <location>
        <begin position="50"/>
        <end position="65"/>
    </location>
</feature>
<keyword evidence="10" id="KW-0732">Signal</keyword>
<evidence type="ECO:0000256" key="8">
    <source>
        <dbReference type="SAM" id="Coils"/>
    </source>
</evidence>
<name>A0A401FTP7_9BACT</name>
<protein>
    <submittedName>
        <fullName evidence="11">TolC family protein</fullName>
    </submittedName>
</protein>
<evidence type="ECO:0000256" key="7">
    <source>
        <dbReference type="ARBA" id="ARBA00023237"/>
    </source>
</evidence>
<organism evidence="11 12">
    <name type="scientific">Desulfonema ishimotonii</name>
    <dbReference type="NCBI Taxonomy" id="45657"/>
    <lineage>
        <taxon>Bacteria</taxon>
        <taxon>Pseudomonadati</taxon>
        <taxon>Thermodesulfobacteriota</taxon>
        <taxon>Desulfobacteria</taxon>
        <taxon>Desulfobacterales</taxon>
        <taxon>Desulfococcaceae</taxon>
        <taxon>Desulfonema</taxon>
    </lineage>
</organism>
<feature type="chain" id="PRO_5019523958" evidence="10">
    <location>
        <begin position="22"/>
        <end position="513"/>
    </location>
</feature>
<dbReference type="Pfam" id="PF02321">
    <property type="entry name" value="OEP"/>
    <property type="match status" value="1"/>
</dbReference>
<evidence type="ECO:0000256" key="9">
    <source>
        <dbReference type="SAM" id="MobiDB-lite"/>
    </source>
</evidence>
<evidence type="ECO:0000256" key="1">
    <source>
        <dbReference type="ARBA" id="ARBA00004442"/>
    </source>
</evidence>
<evidence type="ECO:0000256" key="2">
    <source>
        <dbReference type="ARBA" id="ARBA00007613"/>
    </source>
</evidence>
<dbReference type="InterPro" id="IPR051906">
    <property type="entry name" value="TolC-like"/>
</dbReference>
<dbReference type="AlphaFoldDB" id="A0A401FTP7"/>
<dbReference type="EMBL" id="BEXT01000001">
    <property type="protein sequence ID" value="GBC60333.1"/>
    <property type="molecule type" value="Genomic_DNA"/>
</dbReference>
<keyword evidence="8" id="KW-0175">Coiled coil</keyword>
<dbReference type="OrthoDB" id="5412369at2"/>
<evidence type="ECO:0000256" key="3">
    <source>
        <dbReference type="ARBA" id="ARBA00022448"/>
    </source>
</evidence>
<dbReference type="InterPro" id="IPR003423">
    <property type="entry name" value="OMP_efflux"/>
</dbReference>
<dbReference type="Gene3D" id="1.20.1600.10">
    <property type="entry name" value="Outer membrane efflux proteins (OEP)"/>
    <property type="match status" value="1"/>
</dbReference>
<keyword evidence="12" id="KW-1185">Reference proteome</keyword>
<evidence type="ECO:0000313" key="12">
    <source>
        <dbReference type="Proteomes" id="UP000288096"/>
    </source>
</evidence>
<dbReference type="GO" id="GO:0015288">
    <property type="term" value="F:porin activity"/>
    <property type="evidence" value="ECO:0007669"/>
    <property type="project" value="TreeGrafter"/>
</dbReference>
<dbReference type="RefSeq" id="WP_124327765.1">
    <property type="nucleotide sequence ID" value="NZ_BEXT01000001.1"/>
</dbReference>
<accession>A0A401FTP7</accession>
<feature type="signal peptide" evidence="10">
    <location>
        <begin position="1"/>
        <end position="21"/>
    </location>
</feature>
<reference evidence="12" key="2">
    <citation type="submission" date="2019-01" db="EMBL/GenBank/DDBJ databases">
        <title>Genome sequence of Desulfonema ishimotonii strain Tokyo 01.</title>
        <authorList>
            <person name="Fukui M."/>
        </authorList>
    </citation>
    <scope>NUCLEOTIDE SEQUENCE [LARGE SCALE GENOMIC DNA]</scope>
    <source>
        <strain evidence="12">Tokyo 01</strain>
    </source>
</reference>
<dbReference type="PANTHER" id="PTHR30026">
    <property type="entry name" value="OUTER MEMBRANE PROTEIN TOLC"/>
    <property type="match status" value="1"/>
</dbReference>
<evidence type="ECO:0000256" key="5">
    <source>
        <dbReference type="ARBA" id="ARBA00022692"/>
    </source>
</evidence>
<keyword evidence="3" id="KW-0813">Transport</keyword>
<dbReference type="SUPFAM" id="SSF56954">
    <property type="entry name" value="Outer membrane efflux proteins (OEP)"/>
    <property type="match status" value="1"/>
</dbReference>
<dbReference type="PANTHER" id="PTHR30026:SF20">
    <property type="entry name" value="OUTER MEMBRANE PROTEIN TOLC"/>
    <property type="match status" value="1"/>
</dbReference>
<comment type="caution">
    <text evidence="11">The sequence shown here is derived from an EMBL/GenBank/DDBJ whole genome shotgun (WGS) entry which is preliminary data.</text>
</comment>
<keyword evidence="5" id="KW-0812">Transmembrane</keyword>
<dbReference type="Proteomes" id="UP000288096">
    <property type="component" value="Unassembled WGS sequence"/>
</dbReference>
<evidence type="ECO:0000256" key="4">
    <source>
        <dbReference type="ARBA" id="ARBA00022452"/>
    </source>
</evidence>
<evidence type="ECO:0000256" key="6">
    <source>
        <dbReference type="ARBA" id="ARBA00023136"/>
    </source>
</evidence>
<dbReference type="GO" id="GO:0009279">
    <property type="term" value="C:cell outer membrane"/>
    <property type="evidence" value="ECO:0007669"/>
    <property type="project" value="UniProtKB-SubCell"/>
</dbReference>
<proteinExistence type="inferred from homology"/>
<keyword evidence="7" id="KW-0998">Cell outer membrane</keyword>
<reference evidence="12" key="1">
    <citation type="submission" date="2017-11" db="EMBL/GenBank/DDBJ databases">
        <authorList>
            <person name="Watanabe M."/>
            <person name="Kojima H."/>
        </authorList>
    </citation>
    <scope>NUCLEOTIDE SEQUENCE [LARGE SCALE GENOMIC DNA]</scope>
    <source>
        <strain evidence="12">Tokyo 01</strain>
    </source>
</reference>
<feature type="region of interest" description="Disordered" evidence="9">
    <location>
        <begin position="44"/>
        <end position="65"/>
    </location>
</feature>
<comment type="similarity">
    <text evidence="2">Belongs to the outer membrane factor (OMF) (TC 1.B.17) family.</text>
</comment>
<feature type="coiled-coil region" evidence="8">
    <location>
        <begin position="406"/>
        <end position="433"/>
    </location>
</feature>
<comment type="subcellular location">
    <subcellularLocation>
        <location evidence="1">Cell outer membrane</location>
    </subcellularLocation>
</comment>
<dbReference type="GO" id="GO:0015562">
    <property type="term" value="F:efflux transmembrane transporter activity"/>
    <property type="evidence" value="ECO:0007669"/>
    <property type="project" value="InterPro"/>
</dbReference>
<keyword evidence="6" id="KW-0472">Membrane</keyword>
<evidence type="ECO:0000256" key="10">
    <source>
        <dbReference type="SAM" id="SignalP"/>
    </source>
</evidence>
<gene>
    <name evidence="11" type="ORF">DENIS_1284</name>
</gene>